<reference evidence="3" key="1">
    <citation type="journal article" date="2019" name="Int. J. Syst. Evol. Microbiol.">
        <title>The Global Catalogue of Microorganisms (GCM) 10K type strain sequencing project: providing services to taxonomists for standard genome sequencing and annotation.</title>
        <authorList>
            <consortium name="The Broad Institute Genomics Platform"/>
            <consortium name="The Broad Institute Genome Sequencing Center for Infectious Disease"/>
            <person name="Wu L."/>
            <person name="Ma J."/>
        </authorList>
    </citation>
    <scope>NUCLEOTIDE SEQUENCE [LARGE SCALE GENOMIC DNA]</scope>
    <source>
        <strain evidence="3">CGMCC 1.12470</strain>
    </source>
</reference>
<sequence>MRRILGWAGVIAPAQGAVGLPHAPDGWADGFGIVRRTGLRGDDELSVSLGLLLLAITPMAALKGRGSG</sequence>
<dbReference type="Proteomes" id="UP001597261">
    <property type="component" value="Unassembled WGS sequence"/>
</dbReference>
<dbReference type="EMBL" id="JBHUDX010000052">
    <property type="protein sequence ID" value="MFD1660285.1"/>
    <property type="molecule type" value="Genomic_DNA"/>
</dbReference>
<keyword evidence="1" id="KW-0812">Transmembrane</keyword>
<feature type="transmembrane region" description="Helical" evidence="1">
    <location>
        <begin position="45"/>
        <end position="62"/>
    </location>
</feature>
<proteinExistence type="predicted"/>
<accession>A0ABW4ISD4</accession>
<keyword evidence="3" id="KW-1185">Reference proteome</keyword>
<dbReference type="RefSeq" id="WP_381084231.1">
    <property type="nucleotide sequence ID" value="NZ_JBHUDX010000052.1"/>
</dbReference>
<evidence type="ECO:0000313" key="3">
    <source>
        <dbReference type="Proteomes" id="UP001597261"/>
    </source>
</evidence>
<comment type="caution">
    <text evidence="2">The sequence shown here is derived from an EMBL/GenBank/DDBJ whole genome shotgun (WGS) entry which is preliminary data.</text>
</comment>
<organism evidence="2 3">
    <name type="scientific">Streptomyces caeni</name>
    <dbReference type="NCBI Taxonomy" id="2307231"/>
    <lineage>
        <taxon>Bacteria</taxon>
        <taxon>Bacillati</taxon>
        <taxon>Actinomycetota</taxon>
        <taxon>Actinomycetes</taxon>
        <taxon>Kitasatosporales</taxon>
        <taxon>Streptomycetaceae</taxon>
        <taxon>Streptomyces</taxon>
    </lineage>
</organism>
<protein>
    <submittedName>
        <fullName evidence="2">Uncharacterized protein</fullName>
    </submittedName>
</protein>
<evidence type="ECO:0000256" key="1">
    <source>
        <dbReference type="SAM" id="Phobius"/>
    </source>
</evidence>
<keyword evidence="1" id="KW-1133">Transmembrane helix</keyword>
<gene>
    <name evidence="2" type="ORF">ACFSL4_19280</name>
</gene>
<evidence type="ECO:0000313" key="2">
    <source>
        <dbReference type="EMBL" id="MFD1660285.1"/>
    </source>
</evidence>
<keyword evidence="1" id="KW-0472">Membrane</keyword>
<name>A0ABW4ISD4_9ACTN</name>